<dbReference type="Gene3D" id="4.10.240.10">
    <property type="entry name" value="Zn(2)-C6 fungal-type DNA-binding domain"/>
    <property type="match status" value="1"/>
</dbReference>
<evidence type="ECO:0000313" key="10">
    <source>
        <dbReference type="Proteomes" id="UP000247233"/>
    </source>
</evidence>
<dbReference type="CDD" id="cd12148">
    <property type="entry name" value="fungal_TF_MHR"/>
    <property type="match status" value="1"/>
</dbReference>
<evidence type="ECO:0000256" key="5">
    <source>
        <dbReference type="ARBA" id="ARBA00023163"/>
    </source>
</evidence>
<keyword evidence="5" id="KW-0804">Transcription</keyword>
<dbReference type="GO" id="GO:0000981">
    <property type="term" value="F:DNA-binding transcription factor activity, RNA polymerase II-specific"/>
    <property type="evidence" value="ECO:0007669"/>
    <property type="project" value="InterPro"/>
</dbReference>
<dbReference type="Proteomes" id="UP000247233">
    <property type="component" value="Unassembled WGS sequence"/>
</dbReference>
<keyword evidence="3" id="KW-0805">Transcription regulation</keyword>
<evidence type="ECO:0000256" key="2">
    <source>
        <dbReference type="ARBA" id="ARBA00022723"/>
    </source>
</evidence>
<keyword evidence="6" id="KW-0539">Nucleus</keyword>
<comment type="caution">
    <text evidence="9">The sequence shown here is derived from an EMBL/GenBank/DDBJ whole genome shotgun (WGS) entry which is preliminary data.</text>
</comment>
<dbReference type="SMART" id="SM00906">
    <property type="entry name" value="Fungal_trans"/>
    <property type="match status" value="1"/>
</dbReference>
<dbReference type="OrthoDB" id="4934715at2759"/>
<evidence type="ECO:0000313" key="9">
    <source>
        <dbReference type="EMBL" id="PWY78360.1"/>
    </source>
</evidence>
<dbReference type="PROSITE" id="PS50048">
    <property type="entry name" value="ZN2_CY6_FUNGAL_2"/>
    <property type="match status" value="1"/>
</dbReference>
<keyword evidence="2" id="KW-0479">Metal-binding</keyword>
<evidence type="ECO:0000256" key="6">
    <source>
        <dbReference type="ARBA" id="ARBA00023242"/>
    </source>
</evidence>
<evidence type="ECO:0000259" key="8">
    <source>
        <dbReference type="PROSITE" id="PS50048"/>
    </source>
</evidence>
<dbReference type="STRING" id="1448321.A0A317W2F5"/>
<name>A0A317W2F5_9EURO</name>
<keyword evidence="10" id="KW-1185">Reference proteome</keyword>
<dbReference type="InterPro" id="IPR001138">
    <property type="entry name" value="Zn2Cys6_DnaBD"/>
</dbReference>
<dbReference type="InterPro" id="IPR050613">
    <property type="entry name" value="Sec_Metabolite_Reg"/>
</dbReference>
<dbReference type="Pfam" id="PF04082">
    <property type="entry name" value="Fungal_trans"/>
    <property type="match status" value="1"/>
</dbReference>
<dbReference type="SUPFAM" id="SSF57701">
    <property type="entry name" value="Zn2/Cys6 DNA-binding domain"/>
    <property type="match status" value="1"/>
</dbReference>
<dbReference type="CDD" id="cd00067">
    <property type="entry name" value="GAL4"/>
    <property type="match status" value="1"/>
</dbReference>
<organism evidence="9 10">
    <name type="scientific">Aspergillus heteromorphus CBS 117.55</name>
    <dbReference type="NCBI Taxonomy" id="1448321"/>
    <lineage>
        <taxon>Eukaryota</taxon>
        <taxon>Fungi</taxon>
        <taxon>Dikarya</taxon>
        <taxon>Ascomycota</taxon>
        <taxon>Pezizomycotina</taxon>
        <taxon>Eurotiomycetes</taxon>
        <taxon>Eurotiomycetidae</taxon>
        <taxon>Eurotiales</taxon>
        <taxon>Aspergillaceae</taxon>
        <taxon>Aspergillus</taxon>
        <taxon>Aspergillus subgen. Circumdati</taxon>
    </lineage>
</organism>
<dbReference type="GO" id="GO:0009893">
    <property type="term" value="P:positive regulation of metabolic process"/>
    <property type="evidence" value="ECO:0007669"/>
    <property type="project" value="UniProtKB-ARBA"/>
</dbReference>
<reference evidence="9 10" key="1">
    <citation type="submission" date="2016-12" db="EMBL/GenBank/DDBJ databases">
        <title>The genomes of Aspergillus section Nigri reveals drivers in fungal speciation.</title>
        <authorList>
            <consortium name="DOE Joint Genome Institute"/>
            <person name="Vesth T.C."/>
            <person name="Nybo J."/>
            <person name="Theobald S."/>
            <person name="Brandl J."/>
            <person name="Frisvad J.C."/>
            <person name="Nielsen K.F."/>
            <person name="Lyhne E.K."/>
            <person name="Kogle M.E."/>
            <person name="Kuo A."/>
            <person name="Riley R."/>
            <person name="Clum A."/>
            <person name="Nolan M."/>
            <person name="Lipzen A."/>
            <person name="Salamov A."/>
            <person name="Henrissat B."/>
            <person name="Wiebenga A."/>
            <person name="De Vries R.P."/>
            <person name="Grigoriev I.V."/>
            <person name="Mortensen U.H."/>
            <person name="Andersen M.R."/>
            <person name="Baker S.E."/>
        </authorList>
    </citation>
    <scope>NUCLEOTIDE SEQUENCE [LARGE SCALE GENOMIC DNA]</scope>
    <source>
        <strain evidence="9 10">CBS 117.55</strain>
    </source>
</reference>
<dbReference type="GO" id="GO:0008270">
    <property type="term" value="F:zinc ion binding"/>
    <property type="evidence" value="ECO:0007669"/>
    <property type="project" value="InterPro"/>
</dbReference>
<dbReference type="PANTHER" id="PTHR31001">
    <property type="entry name" value="UNCHARACTERIZED TRANSCRIPTIONAL REGULATORY PROTEIN"/>
    <property type="match status" value="1"/>
</dbReference>
<dbReference type="VEuPathDB" id="FungiDB:BO70DRAFT_338925"/>
<dbReference type="Pfam" id="PF00172">
    <property type="entry name" value="Zn_clus"/>
    <property type="match status" value="1"/>
</dbReference>
<dbReference type="GO" id="GO:0003677">
    <property type="term" value="F:DNA binding"/>
    <property type="evidence" value="ECO:0007669"/>
    <property type="project" value="UniProtKB-KW"/>
</dbReference>
<protein>
    <recommendedName>
        <fullName evidence="8">Zn(2)-C6 fungal-type domain-containing protein</fullName>
    </recommendedName>
</protein>
<dbReference type="InterPro" id="IPR036864">
    <property type="entry name" value="Zn2-C6_fun-type_DNA-bd_sf"/>
</dbReference>
<dbReference type="SMART" id="SM00066">
    <property type="entry name" value="GAL4"/>
    <property type="match status" value="1"/>
</dbReference>
<dbReference type="GO" id="GO:0005634">
    <property type="term" value="C:nucleus"/>
    <property type="evidence" value="ECO:0007669"/>
    <property type="project" value="UniProtKB-SubCell"/>
</dbReference>
<feature type="domain" description="Zn(2)-C6 fungal-type" evidence="8">
    <location>
        <begin position="17"/>
        <end position="48"/>
    </location>
</feature>
<accession>A0A317W2F5</accession>
<evidence type="ECO:0000256" key="3">
    <source>
        <dbReference type="ARBA" id="ARBA00023015"/>
    </source>
</evidence>
<sequence length="718" mass="80417">MSQSISDSRRREKPILSCTVCRGRKLRCDRQSPCGSCLRRGRPEECIYTSSAQERRDAVDYRPRARNPSAKQGFARLEKFVREQIRAMDEKIRQESGVRTPSHEPSHSISPPPSQEDQIADTVGKLTLTDDQTVYTGSSHWANMLEDIQILKDELYDDMSESQESPFSDPDPGAQQPAFRISLLTPVPSLRREQILSMMPPRNVVDGHVSEFFRTYPFVQFLIHQGTFLAEYSNFWINSSSVPIMWIGLLFGIMAISGYINRQEIGAIGGVCGSNSRDDEMSETYRTLTIHCLVAGDYLQPNRYTIETLGLHYVAEQRMGRNTDLGNWILFGVIIRVAFRMGLHRDPSHWPNIRPLEAEYRRRLWTSIYQADFFTSTQVGLPRIIKDSQCDVRLPLNLFDEDLEHDPIPPGRPLTESTPLSHIIQRHTIIKLAAEIYDATEVGPPSPATIAELEAKIERAMASIPEQSKYQSETPLTDTPPAIINKVFLDILAKKAVYLLHRQSFMKGTINPSTLRSAEVCIDSGLAILGHHKRINEASGGDLSGVRWRIALSLTHEFLQATMMLCYALSRSHAYQTDSANPCPLHRREEIIEALTTAKGLWETYPDKAEEARKAATAIAWVLKQEFESSPPTSFGSDGLNTPMPEQSFSAFPLPGIYDPIPGGPTFTDLGGFPGPLDCGQNAMAGNPFAGIDFEPAAFAGQWDDIFPDPTQSNWPGM</sequence>
<dbReference type="InterPro" id="IPR007219">
    <property type="entry name" value="XnlR_reg_dom"/>
</dbReference>
<evidence type="ECO:0000256" key="4">
    <source>
        <dbReference type="ARBA" id="ARBA00023125"/>
    </source>
</evidence>
<proteinExistence type="predicted"/>
<dbReference type="GO" id="GO:0006351">
    <property type="term" value="P:DNA-templated transcription"/>
    <property type="evidence" value="ECO:0007669"/>
    <property type="project" value="InterPro"/>
</dbReference>
<feature type="compositionally biased region" description="Basic and acidic residues" evidence="7">
    <location>
        <begin position="91"/>
        <end position="106"/>
    </location>
</feature>
<evidence type="ECO:0000256" key="1">
    <source>
        <dbReference type="ARBA" id="ARBA00004123"/>
    </source>
</evidence>
<dbReference type="GeneID" id="37063464"/>
<feature type="region of interest" description="Disordered" evidence="7">
    <location>
        <begin position="91"/>
        <end position="118"/>
    </location>
</feature>
<dbReference type="AlphaFoldDB" id="A0A317W2F5"/>
<dbReference type="EMBL" id="MSFL01000017">
    <property type="protein sequence ID" value="PWY78360.1"/>
    <property type="molecule type" value="Genomic_DNA"/>
</dbReference>
<gene>
    <name evidence="9" type="ORF">BO70DRAFT_338925</name>
</gene>
<evidence type="ECO:0000256" key="7">
    <source>
        <dbReference type="SAM" id="MobiDB-lite"/>
    </source>
</evidence>
<dbReference type="PROSITE" id="PS00463">
    <property type="entry name" value="ZN2_CY6_FUNGAL_1"/>
    <property type="match status" value="1"/>
</dbReference>
<comment type="subcellular location">
    <subcellularLocation>
        <location evidence="1">Nucleus</location>
    </subcellularLocation>
</comment>
<dbReference type="PANTHER" id="PTHR31001:SF49">
    <property type="entry name" value="ZN(II)2CYS6 TRANSCRIPTION FACTOR (EUROFUNG)"/>
    <property type="match status" value="1"/>
</dbReference>
<keyword evidence="4" id="KW-0238">DNA-binding</keyword>
<dbReference type="RefSeq" id="XP_025398301.1">
    <property type="nucleotide sequence ID" value="XM_025541227.1"/>
</dbReference>